<dbReference type="EMBL" id="LJGT01000040">
    <property type="protein sequence ID" value="OEU88216.1"/>
    <property type="molecule type" value="Genomic_DNA"/>
</dbReference>
<feature type="transmembrane region" description="Helical" evidence="2">
    <location>
        <begin position="306"/>
        <end position="324"/>
    </location>
</feature>
<comment type="caution">
    <text evidence="3">The sequence shown here is derived from an EMBL/GenBank/DDBJ whole genome shotgun (WGS) entry which is preliminary data.</text>
</comment>
<sequence length="493" mass="53251">MTHTDDRSGTGRPAGGPFPLSTRNLPPPEVRELPPPPRQTWKIIGPGIVGAGVGLASGEFILWPYIASQAGLVFLWGAVVGVVTQWFLNMEIERYTLATGETAVTGFNRYWRHWGAVMVLLTYAANLWPGWVTSSATMASYVFGGNPTMIALVLLPCIGAILTLAPVVYTALERLLFLKVAVIGGFFALAVIFAVNASSWADLPQGVTHVGQFPSELGVAVLMGAMAYAGAGGGQNLCQSNWIRDKGFGMGQYVPRLVSPVTGKEDTTAAASATGPGATTGYVFVPDAENMERWKRWWRFANTEQALTFGLVTVLTIVLSSLLAHSTLFGTEGLADDVTFLKDEGDALKSQVGDWFGVLFWMIGAFALFSAAAGIVDYTSRLAADVLKSTYMRKSQLSESRLYFWLVWGLVVIGMTILLIGIDQPLVLLVISACVAGLMMFVYGGLLLYMNRKALPSQIKVRGYRVAALVWVVLLFGVLSVLTVRQQILDIFG</sequence>
<feature type="transmembrane region" description="Helical" evidence="2">
    <location>
        <begin position="110"/>
        <end position="128"/>
    </location>
</feature>
<gene>
    <name evidence="3" type="ORF">AN215_18855</name>
</gene>
<feature type="transmembrane region" description="Helical" evidence="2">
    <location>
        <begin position="402"/>
        <end position="422"/>
    </location>
</feature>
<evidence type="ECO:0000313" key="3">
    <source>
        <dbReference type="EMBL" id="OEU88216.1"/>
    </source>
</evidence>
<feature type="transmembrane region" description="Helical" evidence="2">
    <location>
        <begin position="358"/>
        <end position="378"/>
    </location>
</feature>
<feature type="transmembrane region" description="Helical" evidence="2">
    <location>
        <begin position="148"/>
        <end position="169"/>
    </location>
</feature>
<feature type="transmembrane region" description="Helical" evidence="2">
    <location>
        <begin position="217"/>
        <end position="238"/>
    </location>
</feature>
<dbReference type="RefSeq" id="WP_070011880.1">
    <property type="nucleotide sequence ID" value="NZ_LJGS01000041.1"/>
</dbReference>
<keyword evidence="2" id="KW-1133">Transmembrane helix</keyword>
<organism evidence="3 4">
    <name type="scientific">Streptomyces abyssalis</name>
    <dbReference type="NCBI Taxonomy" id="933944"/>
    <lineage>
        <taxon>Bacteria</taxon>
        <taxon>Bacillati</taxon>
        <taxon>Actinomycetota</taxon>
        <taxon>Actinomycetes</taxon>
        <taxon>Kitasatosporales</taxon>
        <taxon>Streptomycetaceae</taxon>
        <taxon>Streptomyces</taxon>
    </lineage>
</organism>
<feature type="compositionally biased region" description="Pro residues" evidence="1">
    <location>
        <begin position="25"/>
        <end position="38"/>
    </location>
</feature>
<dbReference type="Proteomes" id="UP000176087">
    <property type="component" value="Unassembled WGS sequence"/>
</dbReference>
<dbReference type="NCBIfam" id="NF037982">
    <property type="entry name" value="Nramp_1"/>
    <property type="match status" value="1"/>
</dbReference>
<accession>A0A1E7JKP9</accession>
<name>A0A1E7JKP9_9ACTN</name>
<keyword evidence="2" id="KW-0472">Membrane</keyword>
<dbReference type="PATRIC" id="fig|933944.5.peg.3106"/>
<keyword evidence="4" id="KW-1185">Reference proteome</keyword>
<feature type="transmembrane region" description="Helical" evidence="2">
    <location>
        <begin position="463"/>
        <end position="484"/>
    </location>
</feature>
<keyword evidence="2" id="KW-0812">Transmembrane</keyword>
<evidence type="ECO:0000256" key="1">
    <source>
        <dbReference type="SAM" id="MobiDB-lite"/>
    </source>
</evidence>
<proteinExistence type="predicted"/>
<evidence type="ECO:0000313" key="4">
    <source>
        <dbReference type="Proteomes" id="UP000176087"/>
    </source>
</evidence>
<dbReference type="AlphaFoldDB" id="A0A1E7JKP9"/>
<protein>
    <recommendedName>
        <fullName evidence="5">Manganese transporter</fullName>
    </recommendedName>
</protein>
<feature type="transmembrane region" description="Helical" evidence="2">
    <location>
        <begin position="72"/>
        <end position="89"/>
    </location>
</feature>
<feature type="transmembrane region" description="Helical" evidence="2">
    <location>
        <begin position="428"/>
        <end position="451"/>
    </location>
</feature>
<feature type="transmembrane region" description="Helical" evidence="2">
    <location>
        <begin position="176"/>
        <end position="197"/>
    </location>
</feature>
<reference evidence="3 4" key="1">
    <citation type="journal article" date="2016" name="Front. Microbiol.">
        <title>Comparative Genomics Analysis of Streptomyces Species Reveals Their Adaptation to the Marine Environment and Their Diversity at the Genomic Level.</title>
        <authorList>
            <person name="Tian X."/>
            <person name="Zhang Z."/>
            <person name="Yang T."/>
            <person name="Chen M."/>
            <person name="Li J."/>
            <person name="Chen F."/>
            <person name="Yang J."/>
            <person name="Li W."/>
            <person name="Zhang B."/>
            <person name="Zhang Z."/>
            <person name="Wu J."/>
            <person name="Zhang C."/>
            <person name="Long L."/>
            <person name="Xiao J."/>
        </authorList>
    </citation>
    <scope>NUCLEOTIDE SEQUENCE [LARGE SCALE GENOMIC DNA]</scope>
    <source>
        <strain evidence="3 4">SCSIO 10390</strain>
    </source>
</reference>
<feature type="transmembrane region" description="Helical" evidence="2">
    <location>
        <begin position="43"/>
        <end position="66"/>
    </location>
</feature>
<evidence type="ECO:0008006" key="5">
    <source>
        <dbReference type="Google" id="ProtNLM"/>
    </source>
</evidence>
<feature type="region of interest" description="Disordered" evidence="1">
    <location>
        <begin position="1"/>
        <end position="38"/>
    </location>
</feature>
<evidence type="ECO:0000256" key="2">
    <source>
        <dbReference type="SAM" id="Phobius"/>
    </source>
</evidence>
<dbReference type="STRING" id="933944.AN215_18855"/>